<feature type="transmembrane region" description="Helical" evidence="2">
    <location>
        <begin position="12"/>
        <end position="32"/>
    </location>
</feature>
<keyword evidence="4" id="KW-1185">Reference proteome</keyword>
<evidence type="ECO:0000256" key="2">
    <source>
        <dbReference type="SAM" id="Phobius"/>
    </source>
</evidence>
<evidence type="ECO:0000313" key="4">
    <source>
        <dbReference type="Proteomes" id="UP001501072"/>
    </source>
</evidence>
<reference evidence="4" key="1">
    <citation type="journal article" date="2019" name="Int. J. Syst. Evol. Microbiol.">
        <title>The Global Catalogue of Microorganisms (GCM) 10K type strain sequencing project: providing services to taxonomists for standard genome sequencing and annotation.</title>
        <authorList>
            <consortium name="The Broad Institute Genomics Platform"/>
            <consortium name="The Broad Institute Genome Sequencing Center for Infectious Disease"/>
            <person name="Wu L."/>
            <person name="Ma J."/>
        </authorList>
    </citation>
    <scope>NUCLEOTIDE SEQUENCE [LARGE SCALE GENOMIC DNA]</scope>
    <source>
        <strain evidence="4">JCM 11269</strain>
    </source>
</reference>
<proteinExistence type="predicted"/>
<feature type="coiled-coil region" evidence="1">
    <location>
        <begin position="36"/>
        <end position="68"/>
    </location>
</feature>
<evidence type="ECO:0008006" key="5">
    <source>
        <dbReference type="Google" id="ProtNLM"/>
    </source>
</evidence>
<gene>
    <name evidence="3" type="ORF">GCM10009564_53680</name>
</gene>
<keyword evidence="1" id="KW-0175">Coiled coil</keyword>
<sequence>MLTMAIETGDAATWASSVVALLALLLTAVQYWQQSKRQAQQKEEQAARDRAQAEASQIATRQAEAQERRAYAMEQALQRVVRILDEPRQGSLDALSSDAVEGAPAWQLAHKQGNAYVLRNVGTAVATGVRVDVGQHPRGLTRALPEDAVVRPQEAVEFLLLAAWGAPRPDSIRVVWDGGEQTLPVTEP</sequence>
<dbReference type="EMBL" id="BAAAHU010000096">
    <property type="protein sequence ID" value="GAA1016969.1"/>
    <property type="molecule type" value="Genomic_DNA"/>
</dbReference>
<protein>
    <recommendedName>
        <fullName evidence="5">Secreted protein</fullName>
    </recommendedName>
</protein>
<keyword evidence="2" id="KW-0472">Membrane</keyword>
<comment type="caution">
    <text evidence="3">The sequence shown here is derived from an EMBL/GenBank/DDBJ whole genome shotgun (WGS) entry which is preliminary data.</text>
</comment>
<keyword evidence="2" id="KW-0812">Transmembrane</keyword>
<name>A0ABP4DPL8_9ACTN</name>
<dbReference type="Proteomes" id="UP001501072">
    <property type="component" value="Unassembled WGS sequence"/>
</dbReference>
<dbReference type="RefSeq" id="WP_346074415.1">
    <property type="nucleotide sequence ID" value="NZ_BAAAHU010000096.1"/>
</dbReference>
<organism evidence="3 4">
    <name type="scientific">Streptomyces thermogriseus</name>
    <dbReference type="NCBI Taxonomy" id="75292"/>
    <lineage>
        <taxon>Bacteria</taxon>
        <taxon>Bacillati</taxon>
        <taxon>Actinomycetota</taxon>
        <taxon>Actinomycetes</taxon>
        <taxon>Kitasatosporales</taxon>
        <taxon>Streptomycetaceae</taxon>
        <taxon>Streptomyces</taxon>
    </lineage>
</organism>
<evidence type="ECO:0000313" key="3">
    <source>
        <dbReference type="EMBL" id="GAA1016969.1"/>
    </source>
</evidence>
<evidence type="ECO:0000256" key="1">
    <source>
        <dbReference type="SAM" id="Coils"/>
    </source>
</evidence>
<keyword evidence="2" id="KW-1133">Transmembrane helix</keyword>
<accession>A0ABP4DPL8</accession>